<keyword evidence="4" id="KW-1185">Reference proteome</keyword>
<evidence type="ECO:0000313" key="4">
    <source>
        <dbReference type="Proteomes" id="UP000632454"/>
    </source>
</evidence>
<dbReference type="RefSeq" id="WP_188488612.1">
    <property type="nucleotide sequence ID" value="NZ_BMCS01000001.1"/>
</dbReference>
<feature type="transmembrane region" description="Helical" evidence="1">
    <location>
        <begin position="159"/>
        <end position="188"/>
    </location>
</feature>
<comment type="caution">
    <text evidence="3">The sequence shown here is derived from an EMBL/GenBank/DDBJ whole genome shotgun (WGS) entry which is preliminary data.</text>
</comment>
<organism evidence="3 4">
    <name type="scientific">Williamsia phyllosphaerae</name>
    <dbReference type="NCBI Taxonomy" id="885042"/>
    <lineage>
        <taxon>Bacteria</taxon>
        <taxon>Bacillati</taxon>
        <taxon>Actinomycetota</taxon>
        <taxon>Actinomycetes</taxon>
        <taxon>Mycobacteriales</taxon>
        <taxon>Nocardiaceae</taxon>
        <taxon>Williamsia</taxon>
    </lineage>
</organism>
<evidence type="ECO:0000256" key="1">
    <source>
        <dbReference type="SAM" id="Phobius"/>
    </source>
</evidence>
<feature type="transmembrane region" description="Helical" evidence="1">
    <location>
        <begin position="20"/>
        <end position="43"/>
    </location>
</feature>
<feature type="transmembrane region" description="Helical" evidence="1">
    <location>
        <begin position="111"/>
        <end position="128"/>
    </location>
</feature>
<dbReference type="Pfam" id="PF00990">
    <property type="entry name" value="GGDEF"/>
    <property type="match status" value="1"/>
</dbReference>
<keyword evidence="1" id="KW-1133">Transmembrane helix</keyword>
<dbReference type="NCBIfam" id="TIGR00254">
    <property type="entry name" value="GGDEF"/>
    <property type="match status" value="1"/>
</dbReference>
<dbReference type="CDD" id="cd01949">
    <property type="entry name" value="GGDEF"/>
    <property type="match status" value="1"/>
</dbReference>
<sequence length="354" mass="36643">MSDHRFSRQPIPGSASAERVLRLGIALQTIAFGVIGILSTFSAAGPQGAVGTAIVYAVCATTVPAAVVISRSRFIGEWWTRTSRVNNGFIVYAEVGVTTVLLTFADSSVAIVGAGLLALVGACAAHFSNPVILRFHVVWSTATVLGLAVRALVEGVDDPVALVVQAVVVILVMNGAVFLLSAFSAAILASSRLHFSDAVTDPLTGLLNRRGIESHAATGAGVEHAAPFLVLIDIDDFKQVNDTHGHAAGDDVLRLVAIRLTVAAGAGAVVSRFGGEEFVVLAEQASPDLFGYAERLRTSLTHERDTVVITASAGACAPCADQSDPAAAFAAALAAADEAMYRAKSLGRNRTELA</sequence>
<dbReference type="SUPFAM" id="SSF55073">
    <property type="entry name" value="Nucleotide cyclase"/>
    <property type="match status" value="1"/>
</dbReference>
<feature type="transmembrane region" description="Helical" evidence="1">
    <location>
        <begin position="135"/>
        <end position="153"/>
    </location>
</feature>
<dbReference type="PANTHER" id="PTHR45138:SF9">
    <property type="entry name" value="DIGUANYLATE CYCLASE DGCM-RELATED"/>
    <property type="match status" value="1"/>
</dbReference>
<dbReference type="PANTHER" id="PTHR45138">
    <property type="entry name" value="REGULATORY COMPONENTS OF SENSORY TRANSDUCTION SYSTEM"/>
    <property type="match status" value="1"/>
</dbReference>
<name>A0ABQ1ULN5_9NOCA</name>
<protein>
    <recommendedName>
        <fullName evidence="2">GGDEF domain-containing protein</fullName>
    </recommendedName>
</protein>
<feature type="transmembrane region" description="Helical" evidence="1">
    <location>
        <begin position="49"/>
        <end position="69"/>
    </location>
</feature>
<dbReference type="InterPro" id="IPR050469">
    <property type="entry name" value="Diguanylate_Cyclase"/>
</dbReference>
<proteinExistence type="predicted"/>
<dbReference type="SMART" id="SM00267">
    <property type="entry name" value="GGDEF"/>
    <property type="match status" value="1"/>
</dbReference>
<dbReference type="Gene3D" id="3.30.70.270">
    <property type="match status" value="1"/>
</dbReference>
<accession>A0ABQ1ULN5</accession>
<dbReference type="InterPro" id="IPR000160">
    <property type="entry name" value="GGDEF_dom"/>
</dbReference>
<dbReference type="InterPro" id="IPR029787">
    <property type="entry name" value="Nucleotide_cyclase"/>
</dbReference>
<dbReference type="Proteomes" id="UP000632454">
    <property type="component" value="Unassembled WGS sequence"/>
</dbReference>
<keyword evidence="1" id="KW-0472">Membrane</keyword>
<dbReference type="InterPro" id="IPR043128">
    <property type="entry name" value="Rev_trsase/Diguanyl_cyclase"/>
</dbReference>
<reference evidence="4" key="1">
    <citation type="journal article" date="2019" name="Int. J. Syst. Evol. Microbiol.">
        <title>The Global Catalogue of Microorganisms (GCM) 10K type strain sequencing project: providing services to taxonomists for standard genome sequencing and annotation.</title>
        <authorList>
            <consortium name="The Broad Institute Genomics Platform"/>
            <consortium name="The Broad Institute Genome Sequencing Center for Infectious Disease"/>
            <person name="Wu L."/>
            <person name="Ma J."/>
        </authorList>
    </citation>
    <scope>NUCLEOTIDE SEQUENCE [LARGE SCALE GENOMIC DNA]</scope>
    <source>
        <strain evidence="4">CCM 7855</strain>
    </source>
</reference>
<dbReference type="EMBL" id="BMCS01000001">
    <property type="protein sequence ID" value="GGF21273.1"/>
    <property type="molecule type" value="Genomic_DNA"/>
</dbReference>
<feature type="domain" description="GGDEF" evidence="2">
    <location>
        <begin position="225"/>
        <end position="354"/>
    </location>
</feature>
<evidence type="ECO:0000259" key="2">
    <source>
        <dbReference type="PROSITE" id="PS50887"/>
    </source>
</evidence>
<dbReference type="PROSITE" id="PS50887">
    <property type="entry name" value="GGDEF"/>
    <property type="match status" value="1"/>
</dbReference>
<gene>
    <name evidence="3" type="ORF">GCM10007298_16480</name>
</gene>
<keyword evidence="1" id="KW-0812">Transmembrane</keyword>
<feature type="transmembrane region" description="Helical" evidence="1">
    <location>
        <begin position="89"/>
        <end position="105"/>
    </location>
</feature>
<evidence type="ECO:0000313" key="3">
    <source>
        <dbReference type="EMBL" id="GGF21273.1"/>
    </source>
</evidence>